<sequence length="325" mass="36513">MQEVVKPGSSNNRKQSRRARATKKPGPTPVANKDSQPGSSRGVPSEKPEDGDIKEPDEVDPKAVYQDALKEVEGLESIINKLNSGKIYIGRSHEIEVRKLCLALHEFCSRKARNPDVRKRMLDAVRHELSISCPLFVWEEVEFSAPVEQPLQLTMEAEIRFGSDISALEEKLRKMAVVLSTALNRDFTIRAVCEYLDEGTSPSLITEGLVPVDNRDNSPRIYTMNGRLWIYTGSPGKTVEIASGRMERALVLCLVLYYIKYIDYPEAFWRVMYVLQFVLIPSDPPPPVPTRKNVPVCQPTDELMASTSPDRANLAQIGWEDKNVG</sequence>
<name>A0A9J6DFW8_RHIMP</name>
<feature type="compositionally biased region" description="Basic residues" evidence="1">
    <location>
        <begin position="14"/>
        <end position="23"/>
    </location>
</feature>
<organism evidence="2 3">
    <name type="scientific">Rhipicephalus microplus</name>
    <name type="common">Cattle tick</name>
    <name type="synonym">Boophilus microplus</name>
    <dbReference type="NCBI Taxonomy" id="6941"/>
    <lineage>
        <taxon>Eukaryota</taxon>
        <taxon>Metazoa</taxon>
        <taxon>Ecdysozoa</taxon>
        <taxon>Arthropoda</taxon>
        <taxon>Chelicerata</taxon>
        <taxon>Arachnida</taxon>
        <taxon>Acari</taxon>
        <taxon>Parasitiformes</taxon>
        <taxon>Ixodida</taxon>
        <taxon>Ixodoidea</taxon>
        <taxon>Ixodidae</taxon>
        <taxon>Rhipicephalinae</taxon>
        <taxon>Rhipicephalus</taxon>
        <taxon>Boophilus</taxon>
    </lineage>
</organism>
<dbReference type="VEuPathDB" id="VectorBase:LOC119174475"/>
<keyword evidence="3" id="KW-1185">Reference proteome</keyword>
<evidence type="ECO:0000313" key="3">
    <source>
        <dbReference type="Proteomes" id="UP000821866"/>
    </source>
</evidence>
<evidence type="ECO:0000256" key="1">
    <source>
        <dbReference type="SAM" id="MobiDB-lite"/>
    </source>
</evidence>
<proteinExistence type="predicted"/>
<reference evidence="2" key="1">
    <citation type="journal article" date="2020" name="Cell">
        <title>Large-Scale Comparative Analyses of Tick Genomes Elucidate Their Genetic Diversity and Vector Capacities.</title>
        <authorList>
            <consortium name="Tick Genome and Microbiome Consortium (TIGMIC)"/>
            <person name="Jia N."/>
            <person name="Wang J."/>
            <person name="Shi W."/>
            <person name="Du L."/>
            <person name="Sun Y."/>
            <person name="Zhan W."/>
            <person name="Jiang J.F."/>
            <person name="Wang Q."/>
            <person name="Zhang B."/>
            <person name="Ji P."/>
            <person name="Bell-Sakyi L."/>
            <person name="Cui X.M."/>
            <person name="Yuan T.T."/>
            <person name="Jiang B.G."/>
            <person name="Yang W.F."/>
            <person name="Lam T.T."/>
            <person name="Chang Q.C."/>
            <person name="Ding S.J."/>
            <person name="Wang X.J."/>
            <person name="Zhu J.G."/>
            <person name="Ruan X.D."/>
            <person name="Zhao L."/>
            <person name="Wei J.T."/>
            <person name="Ye R.Z."/>
            <person name="Que T.C."/>
            <person name="Du C.H."/>
            <person name="Zhou Y.H."/>
            <person name="Cheng J.X."/>
            <person name="Dai P.F."/>
            <person name="Guo W.B."/>
            <person name="Han X.H."/>
            <person name="Huang E.J."/>
            <person name="Li L.F."/>
            <person name="Wei W."/>
            <person name="Gao Y.C."/>
            <person name="Liu J.Z."/>
            <person name="Shao H.Z."/>
            <person name="Wang X."/>
            <person name="Wang C.C."/>
            <person name="Yang T.C."/>
            <person name="Huo Q.B."/>
            <person name="Li W."/>
            <person name="Chen H.Y."/>
            <person name="Chen S.E."/>
            <person name="Zhou L.G."/>
            <person name="Ni X.B."/>
            <person name="Tian J.H."/>
            <person name="Sheng Y."/>
            <person name="Liu T."/>
            <person name="Pan Y.S."/>
            <person name="Xia L.Y."/>
            <person name="Li J."/>
            <person name="Zhao F."/>
            <person name="Cao W.C."/>
        </authorList>
    </citation>
    <scope>NUCLEOTIDE SEQUENCE</scope>
    <source>
        <strain evidence="2">Rmic-2018</strain>
    </source>
</reference>
<dbReference type="AlphaFoldDB" id="A0A9J6DFW8"/>
<accession>A0A9J6DFW8</accession>
<gene>
    <name evidence="2" type="ORF">HPB51_007995</name>
</gene>
<dbReference type="Proteomes" id="UP000821866">
    <property type="component" value="Chromosome 7"/>
</dbReference>
<reference evidence="2" key="2">
    <citation type="submission" date="2021-09" db="EMBL/GenBank/DDBJ databases">
        <authorList>
            <person name="Jia N."/>
            <person name="Wang J."/>
            <person name="Shi W."/>
            <person name="Du L."/>
            <person name="Sun Y."/>
            <person name="Zhan W."/>
            <person name="Jiang J."/>
            <person name="Wang Q."/>
            <person name="Zhang B."/>
            <person name="Ji P."/>
            <person name="Sakyi L.B."/>
            <person name="Cui X."/>
            <person name="Yuan T."/>
            <person name="Jiang B."/>
            <person name="Yang W."/>
            <person name="Lam T.T.-Y."/>
            <person name="Chang Q."/>
            <person name="Ding S."/>
            <person name="Wang X."/>
            <person name="Zhu J."/>
            <person name="Ruan X."/>
            <person name="Zhao L."/>
            <person name="Wei J."/>
            <person name="Que T."/>
            <person name="Du C."/>
            <person name="Cheng J."/>
            <person name="Dai P."/>
            <person name="Han X."/>
            <person name="Huang E."/>
            <person name="Gao Y."/>
            <person name="Liu J."/>
            <person name="Shao H."/>
            <person name="Ye R."/>
            <person name="Li L."/>
            <person name="Wei W."/>
            <person name="Wang X."/>
            <person name="Wang C."/>
            <person name="Huo Q."/>
            <person name="Li W."/>
            <person name="Guo W."/>
            <person name="Chen H."/>
            <person name="Chen S."/>
            <person name="Zhou L."/>
            <person name="Zhou L."/>
            <person name="Ni X."/>
            <person name="Tian J."/>
            <person name="Zhou Y."/>
            <person name="Sheng Y."/>
            <person name="Liu T."/>
            <person name="Pan Y."/>
            <person name="Xia L."/>
            <person name="Li J."/>
            <person name="Zhao F."/>
            <person name="Cao W."/>
        </authorList>
    </citation>
    <scope>NUCLEOTIDE SEQUENCE</scope>
    <source>
        <strain evidence="2">Rmic-2018</strain>
        <tissue evidence="2">Larvae</tissue>
    </source>
</reference>
<protein>
    <submittedName>
        <fullName evidence="2">Uncharacterized protein</fullName>
    </submittedName>
</protein>
<feature type="compositionally biased region" description="Basic and acidic residues" evidence="1">
    <location>
        <begin position="44"/>
        <end position="60"/>
    </location>
</feature>
<evidence type="ECO:0000313" key="2">
    <source>
        <dbReference type="EMBL" id="KAH8020883.1"/>
    </source>
</evidence>
<comment type="caution">
    <text evidence="2">The sequence shown here is derived from an EMBL/GenBank/DDBJ whole genome shotgun (WGS) entry which is preliminary data.</text>
</comment>
<dbReference type="EMBL" id="JABSTU010000009">
    <property type="protein sequence ID" value="KAH8020883.1"/>
    <property type="molecule type" value="Genomic_DNA"/>
</dbReference>
<feature type="region of interest" description="Disordered" evidence="1">
    <location>
        <begin position="1"/>
        <end position="60"/>
    </location>
</feature>